<dbReference type="SUPFAM" id="SSF56935">
    <property type="entry name" value="Porins"/>
    <property type="match status" value="1"/>
</dbReference>
<dbReference type="Pfam" id="PF13715">
    <property type="entry name" value="CarbopepD_reg_2"/>
    <property type="match status" value="1"/>
</dbReference>
<dbReference type="Pfam" id="PF07715">
    <property type="entry name" value="Plug"/>
    <property type="match status" value="1"/>
</dbReference>
<dbReference type="PROSITE" id="PS52016">
    <property type="entry name" value="TONB_DEPENDENT_REC_3"/>
    <property type="match status" value="1"/>
</dbReference>
<evidence type="ECO:0000256" key="5">
    <source>
        <dbReference type="ARBA" id="ARBA00023136"/>
    </source>
</evidence>
<evidence type="ECO:0000256" key="3">
    <source>
        <dbReference type="ARBA" id="ARBA00022452"/>
    </source>
</evidence>
<dbReference type="EMBL" id="JAAVJR010000001">
    <property type="protein sequence ID" value="NJW51587.1"/>
    <property type="molecule type" value="Genomic_DNA"/>
</dbReference>
<comment type="subcellular location">
    <subcellularLocation>
        <location evidence="1 7">Cell outer membrane</location>
        <topology evidence="1 7">Multi-pass membrane protein</topology>
    </subcellularLocation>
</comment>
<organism evidence="9 10">
    <name type="scientific">Salinimicrobium oceani</name>
    <dbReference type="NCBI Taxonomy" id="2722702"/>
    <lineage>
        <taxon>Bacteria</taxon>
        <taxon>Pseudomonadati</taxon>
        <taxon>Bacteroidota</taxon>
        <taxon>Flavobacteriia</taxon>
        <taxon>Flavobacteriales</taxon>
        <taxon>Flavobacteriaceae</taxon>
        <taxon>Salinimicrobium</taxon>
    </lineage>
</organism>
<reference evidence="9 10" key="1">
    <citation type="submission" date="2020-03" db="EMBL/GenBank/DDBJ databases">
        <title>Salinimicrobium sp. nov, isolated from SCS.</title>
        <authorList>
            <person name="Cao W.R."/>
        </authorList>
    </citation>
    <scope>NUCLEOTIDE SEQUENCE [LARGE SCALE GENOMIC DNA]</scope>
    <source>
        <strain evidence="10">J15B91</strain>
    </source>
</reference>
<dbReference type="InterPro" id="IPR039426">
    <property type="entry name" value="TonB-dep_rcpt-like"/>
</dbReference>
<dbReference type="InterPro" id="IPR036942">
    <property type="entry name" value="Beta-barrel_TonB_sf"/>
</dbReference>
<comment type="similarity">
    <text evidence="7">Belongs to the TonB-dependent receptor family.</text>
</comment>
<sequence length="919" mass="103465">MKNNFLISFILILNSWSMWSQTEPVVTLELKQTPVTEVLQQIEDQTDVKFYFLEDWIQDLKATGTYQKARLQVVLEEIFANTLINYYIMDRQRVVLTENVRIHSKLPPGFFGNEEKKEDQNAQAVPSLINPGRVADNGAMETVRIGRANGDAQSSFTLSGRITSKESGEPLPGIAVVVRGRNDLGAVSDINGLYELKLPPGENILETKSITTATFQKRVLIFNNGRLDIGLGENLEMLQEVTLDAQRKENIREANTGVNQINVQEIKTVPLVLGERDILKVATTLPGITTAGEGAAGYNVRGGKADQNLILLDDAVIYNPSHFFGIFSALNPFTSGEVKIYKGNMPAEYGGRLSSVFDISTRDATTQKFSGEASIGPVTGNLALEFPVIKDKAGLLVGGRSTYSDWILRSLDEESLKNSTAMFYDVVAKYNHILDEKSEIEATGYFSRDEFSITSDSIYSYSNRLGSLRYNRTLNDRHDASLIVSNSDYEFQIDYEGFSGFDNFSSAYNINETEVKIHLNYRHNETHQFEYGISGKLYNIQPGEVRPLGADSAVDLFRIPKERGLETALFATDNFTVNEKLLINIGARYSQFAALGAGTENVYATGFPKSEATVIERKTYGKNEVMETYGGLEGRISARYFLWPSFSVKGSFNNSLQYIHTLSNNTTISPTDTYKLSNGNIEPQKGSQYSLGLYKNFDNDLYEMSIETYFKKVRNMLDFKVGAQLFLNEAVETEVLQGEGKAYGVEILLKKSRGALNGWVGYSYNRSLIRLDGEYSEERVNNGEYFPSNFDKPHDFSFVGNYKLTKRFSFSTNFVYQTGRPVTFPVGQYTFNGRDYVYYSERNAYRIPDYYRLDLSLNIEGNHKIKKLAHSFWNISVYNVLGRNNPYSVFFVTEGGEVRALQSSIFSIPVPTITYNIKF</sequence>
<dbReference type="InterPro" id="IPR037066">
    <property type="entry name" value="Plug_dom_sf"/>
</dbReference>
<keyword evidence="4 7" id="KW-0812">Transmembrane</keyword>
<dbReference type="InterPro" id="IPR008969">
    <property type="entry name" value="CarboxyPept-like_regulatory"/>
</dbReference>
<accession>A0ABX1CWQ5</accession>
<dbReference type="InterPro" id="IPR012910">
    <property type="entry name" value="Plug_dom"/>
</dbReference>
<dbReference type="Gene3D" id="2.60.40.1120">
    <property type="entry name" value="Carboxypeptidase-like, regulatory domain"/>
    <property type="match status" value="1"/>
</dbReference>
<dbReference type="Gene3D" id="3.55.50.30">
    <property type="match status" value="1"/>
</dbReference>
<dbReference type="SUPFAM" id="SSF49464">
    <property type="entry name" value="Carboxypeptidase regulatory domain-like"/>
    <property type="match status" value="1"/>
</dbReference>
<evidence type="ECO:0000256" key="2">
    <source>
        <dbReference type="ARBA" id="ARBA00022448"/>
    </source>
</evidence>
<evidence type="ECO:0000313" key="9">
    <source>
        <dbReference type="EMBL" id="NJW51587.1"/>
    </source>
</evidence>
<keyword evidence="10" id="KW-1185">Reference proteome</keyword>
<gene>
    <name evidence="9" type="ORF">HC175_01495</name>
</gene>
<keyword evidence="9" id="KW-0675">Receptor</keyword>
<evidence type="ECO:0000256" key="4">
    <source>
        <dbReference type="ARBA" id="ARBA00022692"/>
    </source>
</evidence>
<evidence type="ECO:0000313" key="10">
    <source>
        <dbReference type="Proteomes" id="UP000703674"/>
    </source>
</evidence>
<protein>
    <submittedName>
        <fullName evidence="9">TonB-dependent receptor plug domain-containing protein</fullName>
    </submittedName>
</protein>
<keyword evidence="5 7" id="KW-0472">Membrane</keyword>
<feature type="domain" description="TonB-dependent receptor plug" evidence="8">
    <location>
        <begin position="252"/>
        <end position="352"/>
    </location>
</feature>
<evidence type="ECO:0000256" key="6">
    <source>
        <dbReference type="ARBA" id="ARBA00023237"/>
    </source>
</evidence>
<keyword evidence="3 7" id="KW-1134">Transmembrane beta strand</keyword>
<evidence type="ECO:0000256" key="1">
    <source>
        <dbReference type="ARBA" id="ARBA00004571"/>
    </source>
</evidence>
<evidence type="ECO:0000259" key="8">
    <source>
        <dbReference type="Pfam" id="PF07715"/>
    </source>
</evidence>
<keyword evidence="2 7" id="KW-0813">Transport</keyword>
<dbReference type="Gene3D" id="2.40.170.20">
    <property type="entry name" value="TonB-dependent receptor, beta-barrel domain"/>
    <property type="match status" value="1"/>
</dbReference>
<proteinExistence type="inferred from homology"/>
<evidence type="ECO:0000256" key="7">
    <source>
        <dbReference type="PROSITE-ProRule" id="PRU01360"/>
    </source>
</evidence>
<dbReference type="Gene3D" id="2.170.130.10">
    <property type="entry name" value="TonB-dependent receptor, plug domain"/>
    <property type="match status" value="1"/>
</dbReference>
<comment type="caution">
    <text evidence="9">The sequence shown here is derived from an EMBL/GenBank/DDBJ whole genome shotgun (WGS) entry which is preliminary data.</text>
</comment>
<dbReference type="RefSeq" id="WP_168136744.1">
    <property type="nucleotide sequence ID" value="NZ_JAAVJR010000001.1"/>
</dbReference>
<keyword evidence="6 7" id="KW-0998">Cell outer membrane</keyword>
<dbReference type="Proteomes" id="UP000703674">
    <property type="component" value="Unassembled WGS sequence"/>
</dbReference>
<name>A0ABX1CWQ5_9FLAO</name>